<keyword evidence="5" id="KW-0106">Calcium</keyword>
<feature type="domain" description="EF-hand" evidence="8">
    <location>
        <begin position="51"/>
        <end position="86"/>
    </location>
</feature>
<feature type="domain" description="Calponin-homology (CH)" evidence="7">
    <location>
        <begin position="266"/>
        <end position="376"/>
    </location>
</feature>
<keyword evidence="4" id="KW-0677">Repeat</keyword>
<dbReference type="Gene3D" id="1.10.238.10">
    <property type="entry name" value="EF-hand"/>
    <property type="match status" value="1"/>
</dbReference>
<dbReference type="InterPro" id="IPR039959">
    <property type="entry name" value="Fimbrin/Plastin"/>
</dbReference>
<name>A0A6P3VFL2_CLUHA</name>
<dbReference type="AlphaFoldDB" id="A0A6P3VFL2"/>
<accession>A0A6P3VFL2</accession>
<dbReference type="PROSITE" id="PS00018">
    <property type="entry name" value="EF_HAND_1"/>
    <property type="match status" value="1"/>
</dbReference>
<reference evidence="10" key="1">
    <citation type="submission" date="2025-08" db="UniProtKB">
        <authorList>
            <consortium name="RefSeq"/>
        </authorList>
    </citation>
    <scope>IDENTIFICATION</scope>
</reference>
<dbReference type="GeneID" id="105889433"/>
<feature type="domain" description="Calponin-homology (CH)" evidence="7">
    <location>
        <begin position="122"/>
        <end position="238"/>
    </location>
</feature>
<dbReference type="GO" id="GO:0005509">
    <property type="term" value="F:calcium ion binding"/>
    <property type="evidence" value="ECO:0007669"/>
    <property type="project" value="InterPro"/>
</dbReference>
<evidence type="ECO:0000313" key="9">
    <source>
        <dbReference type="Proteomes" id="UP000515152"/>
    </source>
</evidence>
<dbReference type="InterPro" id="IPR001589">
    <property type="entry name" value="Actinin_actin-bd_CS"/>
</dbReference>
<dbReference type="CDD" id="cd21292">
    <property type="entry name" value="CH_PLS_rpt1"/>
    <property type="match status" value="1"/>
</dbReference>
<dbReference type="SMART" id="SM00033">
    <property type="entry name" value="CH"/>
    <property type="match status" value="4"/>
</dbReference>
<dbReference type="FunFam" id="1.10.418.10:FF:000012">
    <property type="entry name" value="Plastin-3 isoform 1"/>
    <property type="match status" value="1"/>
</dbReference>
<dbReference type="InterPro" id="IPR018247">
    <property type="entry name" value="EF_Hand_1_Ca_BS"/>
</dbReference>
<dbReference type="GO" id="GO:0051639">
    <property type="term" value="P:actin filament network formation"/>
    <property type="evidence" value="ECO:0007669"/>
    <property type="project" value="TreeGrafter"/>
</dbReference>
<gene>
    <name evidence="10" type="primary">pls1</name>
</gene>
<dbReference type="KEGG" id="char:105889433"/>
<dbReference type="CDD" id="cd00051">
    <property type="entry name" value="EFh"/>
    <property type="match status" value="1"/>
</dbReference>
<dbReference type="FunFam" id="1.10.238.10:FF:000263">
    <property type="entry name" value="plastin-1 isoform X2"/>
    <property type="match status" value="1"/>
</dbReference>
<keyword evidence="9" id="KW-1185">Reference proteome</keyword>
<feature type="domain" description="Calponin-homology (CH)" evidence="7">
    <location>
        <begin position="517"/>
        <end position="626"/>
    </location>
</feature>
<keyword evidence="6" id="KW-0009">Actin-binding</keyword>
<dbReference type="GO" id="GO:0005737">
    <property type="term" value="C:cytoplasm"/>
    <property type="evidence" value="ECO:0007669"/>
    <property type="project" value="UniProtKB-SubCell"/>
</dbReference>
<dbReference type="Pfam" id="PF13499">
    <property type="entry name" value="EF-hand_7"/>
    <property type="match status" value="1"/>
</dbReference>
<dbReference type="PROSITE" id="PS50222">
    <property type="entry name" value="EF_HAND_2"/>
    <property type="match status" value="2"/>
</dbReference>
<sequence length="631" mass="71151">MEKNVTQISREDLDDLREAFDKIDIDNSGFVSDFELQDLFREARFSLPGFKVREIVEKFMVHGDTNKDEKISFDEFVAIFQELKSKEVRETFRKMVTRKDGIFSFGGTSGISSEGTQHSYSDEEKVAFVNWVNKSLAKDPDCQHLVPMDPETDSLFKSVKDGILLCKMVNLSQPDTIDERVINTKKLTTFTMNENLMLALNSASAIGCTVVNIDPLDLKAGKPHLVLGLLWQVIKIGLFADFEISSNEALISLLLEGEELDHLLSMSPEELLLRWVNHHLNAAGWQPIRNFSEDIKDSRAYFHLLYQISPNGERDEMSIDIDMSGINERDDEKRAELMLKQAARMDARQFVTPQDVVAGNHKLNMAFVANLYNLYPALNKPASNGIDLTLLEGESREERTFRNWMNSLGVAPYVNHLYSDLVDALIIIQLYERIQVPVDWRKVNRPPYPALGANMKKLENCNYAVELGKREAKFSLVGVGGENINEGSSMHTLALVWQLMRRYTVKVLSDLGDGETVINDQVIINWVNTTLREGGMDTFISSFKDKSISTSLPVIDLITTIAPNATKNEMVKRGDLSPEDKLNNAKYAISVARKIGAKVYALPDDLVEVKPKMVMTVFACLMGRGMKKADS</sequence>
<evidence type="ECO:0000256" key="2">
    <source>
        <dbReference type="ARBA" id="ARBA00022490"/>
    </source>
</evidence>
<evidence type="ECO:0000256" key="1">
    <source>
        <dbReference type="ARBA" id="ARBA00004496"/>
    </source>
</evidence>
<evidence type="ECO:0000256" key="4">
    <source>
        <dbReference type="ARBA" id="ARBA00022737"/>
    </source>
</evidence>
<dbReference type="GO" id="GO:0032432">
    <property type="term" value="C:actin filament bundle"/>
    <property type="evidence" value="ECO:0007669"/>
    <property type="project" value="TreeGrafter"/>
</dbReference>
<dbReference type="PANTHER" id="PTHR19961:SF27">
    <property type="entry name" value="PLASTIN-1"/>
    <property type="match status" value="1"/>
</dbReference>
<dbReference type="SUPFAM" id="SSF47473">
    <property type="entry name" value="EF-hand"/>
    <property type="match status" value="1"/>
</dbReference>
<feature type="domain" description="EF-hand" evidence="8">
    <location>
        <begin position="11"/>
        <end position="46"/>
    </location>
</feature>
<dbReference type="CTD" id="5357"/>
<protein>
    <submittedName>
        <fullName evidence="10">Plastin-1</fullName>
    </submittedName>
</protein>
<dbReference type="PANTHER" id="PTHR19961">
    <property type="entry name" value="FIMBRIN/PLASTIN"/>
    <property type="match status" value="1"/>
</dbReference>
<dbReference type="OrthoDB" id="431378at2759"/>
<keyword evidence="3" id="KW-0479">Metal-binding</keyword>
<evidence type="ECO:0000259" key="7">
    <source>
        <dbReference type="PROSITE" id="PS50021"/>
    </source>
</evidence>
<dbReference type="InterPro" id="IPR002048">
    <property type="entry name" value="EF_hand_dom"/>
</dbReference>
<dbReference type="SUPFAM" id="SSF47576">
    <property type="entry name" value="Calponin-homology domain, CH-domain"/>
    <property type="match status" value="1"/>
</dbReference>
<comment type="subcellular location">
    <subcellularLocation>
        <location evidence="1">Cytoplasm</location>
    </subcellularLocation>
</comment>
<dbReference type="PROSITE" id="PS00019">
    <property type="entry name" value="ACTININ_1"/>
    <property type="match status" value="1"/>
</dbReference>
<evidence type="ECO:0000256" key="3">
    <source>
        <dbReference type="ARBA" id="ARBA00022723"/>
    </source>
</evidence>
<dbReference type="SMART" id="SM00054">
    <property type="entry name" value="EFh"/>
    <property type="match status" value="2"/>
</dbReference>
<evidence type="ECO:0000313" key="10">
    <source>
        <dbReference type="RefSeq" id="XP_012670724.1"/>
    </source>
</evidence>
<keyword evidence="2" id="KW-0963">Cytoplasm</keyword>
<dbReference type="GO" id="GO:0005884">
    <property type="term" value="C:actin filament"/>
    <property type="evidence" value="ECO:0007669"/>
    <property type="project" value="TreeGrafter"/>
</dbReference>
<dbReference type="InterPro" id="IPR011992">
    <property type="entry name" value="EF-hand-dom_pair"/>
</dbReference>
<dbReference type="Proteomes" id="UP000515152">
    <property type="component" value="Chromosome 22"/>
</dbReference>
<organism evidence="9 10">
    <name type="scientific">Clupea harengus</name>
    <name type="common">Atlantic herring</name>
    <dbReference type="NCBI Taxonomy" id="7950"/>
    <lineage>
        <taxon>Eukaryota</taxon>
        <taxon>Metazoa</taxon>
        <taxon>Chordata</taxon>
        <taxon>Craniata</taxon>
        <taxon>Vertebrata</taxon>
        <taxon>Euteleostomi</taxon>
        <taxon>Actinopterygii</taxon>
        <taxon>Neopterygii</taxon>
        <taxon>Teleostei</taxon>
        <taxon>Clupei</taxon>
        <taxon>Clupeiformes</taxon>
        <taxon>Clupeoidei</taxon>
        <taxon>Clupeidae</taxon>
        <taxon>Clupea</taxon>
    </lineage>
</organism>
<dbReference type="FunFam" id="1.10.418.10:FF:000014">
    <property type="entry name" value="Plastin-3 isoform 1"/>
    <property type="match status" value="1"/>
</dbReference>
<dbReference type="Pfam" id="PF00307">
    <property type="entry name" value="CH"/>
    <property type="match status" value="4"/>
</dbReference>
<dbReference type="GO" id="GO:0051015">
    <property type="term" value="F:actin filament binding"/>
    <property type="evidence" value="ECO:0007669"/>
    <property type="project" value="InterPro"/>
</dbReference>
<dbReference type="GO" id="GO:0051017">
    <property type="term" value="P:actin filament bundle assembly"/>
    <property type="evidence" value="ECO:0007669"/>
    <property type="project" value="InterPro"/>
</dbReference>
<feature type="domain" description="Calponin-homology (CH)" evidence="7">
    <location>
        <begin position="395"/>
        <end position="504"/>
    </location>
</feature>
<dbReference type="FunFam" id="1.10.418.10:FF:000010">
    <property type="entry name" value="Plastin-3 isoform 1"/>
    <property type="match status" value="1"/>
</dbReference>
<dbReference type="PROSITE" id="PS00020">
    <property type="entry name" value="ACTININ_2"/>
    <property type="match status" value="1"/>
</dbReference>
<proteinExistence type="predicted"/>
<dbReference type="RefSeq" id="XP_012670724.1">
    <property type="nucleotide sequence ID" value="XM_012815270.3"/>
</dbReference>
<evidence type="ECO:0000256" key="5">
    <source>
        <dbReference type="ARBA" id="ARBA00022837"/>
    </source>
</evidence>
<dbReference type="PROSITE" id="PS50021">
    <property type="entry name" value="CH"/>
    <property type="match status" value="4"/>
</dbReference>
<evidence type="ECO:0000256" key="6">
    <source>
        <dbReference type="ARBA" id="ARBA00023203"/>
    </source>
</evidence>
<dbReference type="InterPro" id="IPR001715">
    <property type="entry name" value="CH_dom"/>
</dbReference>
<dbReference type="InterPro" id="IPR036872">
    <property type="entry name" value="CH_dom_sf"/>
</dbReference>
<dbReference type="Gene3D" id="1.10.418.10">
    <property type="entry name" value="Calponin-like domain"/>
    <property type="match status" value="4"/>
</dbReference>
<dbReference type="FunFam" id="1.10.418.10:FF:000042">
    <property type="entry name" value="Fimbrin, putative"/>
    <property type="match status" value="1"/>
</dbReference>
<evidence type="ECO:0000259" key="8">
    <source>
        <dbReference type="PROSITE" id="PS50222"/>
    </source>
</evidence>